<organism evidence="6 7">
    <name type="scientific">Microterricola pindariensis</name>
    <dbReference type="NCBI Taxonomy" id="478010"/>
    <lineage>
        <taxon>Bacteria</taxon>
        <taxon>Bacillati</taxon>
        <taxon>Actinomycetota</taxon>
        <taxon>Actinomycetes</taxon>
        <taxon>Micrococcales</taxon>
        <taxon>Microbacteriaceae</taxon>
        <taxon>Microterricola</taxon>
    </lineage>
</organism>
<keyword evidence="1" id="KW-0805">Transcription regulation</keyword>
<gene>
    <name evidence="6" type="ORF">GY24_05905</name>
</gene>
<dbReference type="InterPro" id="IPR036271">
    <property type="entry name" value="Tet_transcr_reg_TetR-rel_C_sf"/>
</dbReference>
<evidence type="ECO:0000256" key="2">
    <source>
        <dbReference type="ARBA" id="ARBA00023125"/>
    </source>
</evidence>
<dbReference type="SUPFAM" id="SSF46689">
    <property type="entry name" value="Homeodomain-like"/>
    <property type="match status" value="1"/>
</dbReference>
<feature type="domain" description="HTH tetR-type" evidence="5">
    <location>
        <begin position="8"/>
        <end position="68"/>
    </location>
</feature>
<evidence type="ECO:0000259" key="5">
    <source>
        <dbReference type="PROSITE" id="PS50977"/>
    </source>
</evidence>
<dbReference type="PANTHER" id="PTHR30055">
    <property type="entry name" value="HTH-TYPE TRANSCRIPTIONAL REGULATOR RUTR"/>
    <property type="match status" value="1"/>
</dbReference>
<feature type="DNA-binding region" description="H-T-H motif" evidence="4">
    <location>
        <begin position="31"/>
        <end position="50"/>
    </location>
</feature>
<name>A0ABX5AX17_9MICO</name>
<dbReference type="NCBIfam" id="NF041196">
    <property type="entry name" value="ScbR_bind_reg"/>
    <property type="match status" value="1"/>
</dbReference>
<dbReference type="InterPro" id="IPR023772">
    <property type="entry name" value="DNA-bd_HTH_TetR-type_CS"/>
</dbReference>
<comment type="caution">
    <text evidence="6">The sequence shown here is derived from an EMBL/GenBank/DDBJ whole genome shotgun (WGS) entry which is preliminary data.</text>
</comment>
<dbReference type="PROSITE" id="PS50977">
    <property type="entry name" value="HTH_TETR_2"/>
    <property type="match status" value="1"/>
</dbReference>
<evidence type="ECO:0000313" key="6">
    <source>
        <dbReference type="EMBL" id="PPL19468.1"/>
    </source>
</evidence>
<accession>A0ABX5AX17</accession>
<protein>
    <recommendedName>
        <fullName evidence="5">HTH tetR-type domain-containing protein</fullName>
    </recommendedName>
</protein>
<dbReference type="PROSITE" id="PS01081">
    <property type="entry name" value="HTH_TETR_1"/>
    <property type="match status" value="1"/>
</dbReference>
<evidence type="ECO:0000256" key="1">
    <source>
        <dbReference type="ARBA" id="ARBA00023015"/>
    </source>
</evidence>
<dbReference type="Pfam" id="PF00440">
    <property type="entry name" value="TetR_N"/>
    <property type="match status" value="1"/>
</dbReference>
<sequence length="219" mass="23710">MAMQKRAIVTLDRIISGAADVFFKVGYDAASIAAIAEAAGATKGALYFHFSSKEELARAVIDQGHRVSSLGAQQIMETTDSPVETMLLMCADLANGLVNDPLVRAGIRLTTGGPIFDPPTRAPYDDWLQTFEELARRGVEAGELAPGTDPAKLAHFIIPSFTGIQMLSDVLTGMDDLMDRVREMWEFLLPSVAAPDRLDVLSALLPEVFVRRDATGAMR</sequence>
<dbReference type="InterPro" id="IPR001647">
    <property type="entry name" value="HTH_TetR"/>
</dbReference>
<dbReference type="EMBL" id="MPZN01000013">
    <property type="protein sequence ID" value="PPL19468.1"/>
    <property type="molecule type" value="Genomic_DNA"/>
</dbReference>
<dbReference type="PRINTS" id="PR00455">
    <property type="entry name" value="HTHTETR"/>
</dbReference>
<keyword evidence="3" id="KW-0804">Transcription</keyword>
<dbReference type="SUPFAM" id="SSF48498">
    <property type="entry name" value="Tetracyclin repressor-like, C-terminal domain"/>
    <property type="match status" value="1"/>
</dbReference>
<evidence type="ECO:0000256" key="3">
    <source>
        <dbReference type="ARBA" id="ARBA00023163"/>
    </source>
</evidence>
<dbReference type="InterPro" id="IPR047923">
    <property type="entry name" value="ArpA-like"/>
</dbReference>
<dbReference type="InterPro" id="IPR050109">
    <property type="entry name" value="HTH-type_TetR-like_transc_reg"/>
</dbReference>
<evidence type="ECO:0000313" key="7">
    <source>
        <dbReference type="Proteomes" id="UP000237755"/>
    </source>
</evidence>
<dbReference type="InterPro" id="IPR054126">
    <property type="entry name" value="CprB_TetR_C"/>
</dbReference>
<dbReference type="Gene3D" id="1.10.357.10">
    <property type="entry name" value="Tetracycline Repressor, domain 2"/>
    <property type="match status" value="1"/>
</dbReference>
<dbReference type="Pfam" id="PF21935">
    <property type="entry name" value="TetR_C_45"/>
    <property type="match status" value="1"/>
</dbReference>
<evidence type="ECO:0000256" key="4">
    <source>
        <dbReference type="PROSITE-ProRule" id="PRU00335"/>
    </source>
</evidence>
<keyword evidence="2 4" id="KW-0238">DNA-binding</keyword>
<keyword evidence="7" id="KW-1185">Reference proteome</keyword>
<dbReference type="InterPro" id="IPR009057">
    <property type="entry name" value="Homeodomain-like_sf"/>
</dbReference>
<dbReference type="PANTHER" id="PTHR30055:SF234">
    <property type="entry name" value="HTH-TYPE TRANSCRIPTIONAL REGULATOR BETI"/>
    <property type="match status" value="1"/>
</dbReference>
<reference evidence="6 7" key="1">
    <citation type="journal article" date="2008" name="Int. J. Syst. Evol. Microbiol.">
        <title>Leifsonia pindariensis sp. nov., isolated from the Pindari glacier of the Indian Himalayas, and emended description of the genus Leifsonia.</title>
        <authorList>
            <person name="Reddy G.S."/>
            <person name="Prabagaran S.R."/>
            <person name="Shivaji S."/>
        </authorList>
    </citation>
    <scope>NUCLEOTIDE SEQUENCE [LARGE SCALE GENOMIC DNA]</scope>
    <source>
        <strain evidence="6 7">PON 10</strain>
    </source>
</reference>
<proteinExistence type="predicted"/>
<dbReference type="Proteomes" id="UP000237755">
    <property type="component" value="Unassembled WGS sequence"/>
</dbReference>